<dbReference type="PANTHER" id="PTHR30028:SF0">
    <property type="entry name" value="PROTEIN ALUMINUM SENSITIVE 3"/>
    <property type="match status" value="1"/>
</dbReference>
<dbReference type="OrthoDB" id="432685at2759"/>
<comment type="subcellular location">
    <subcellularLocation>
        <location evidence="1">Membrane</location>
        <topology evidence="1">Multi-pass membrane protein</topology>
    </subcellularLocation>
</comment>
<evidence type="ECO:0000256" key="3">
    <source>
        <dbReference type="ARBA" id="ARBA00022692"/>
    </source>
</evidence>
<name>A0A2H3J550_WOLCO</name>
<evidence type="ECO:0008006" key="9">
    <source>
        <dbReference type="Google" id="ProtNLM"/>
    </source>
</evidence>
<keyword evidence="4 6" id="KW-1133">Transmembrane helix</keyword>
<evidence type="ECO:0000256" key="1">
    <source>
        <dbReference type="ARBA" id="ARBA00004141"/>
    </source>
</evidence>
<proteinExistence type="inferred from homology"/>
<protein>
    <recommendedName>
        <fullName evidence="9">Amino acid transporter</fullName>
    </recommendedName>
</protein>
<keyword evidence="3 6" id="KW-0812">Transmembrane</keyword>
<feature type="transmembrane region" description="Helical" evidence="6">
    <location>
        <begin position="6"/>
        <end position="23"/>
    </location>
</feature>
<evidence type="ECO:0000313" key="7">
    <source>
        <dbReference type="EMBL" id="PCH37360.1"/>
    </source>
</evidence>
<dbReference type="Proteomes" id="UP000218811">
    <property type="component" value="Unassembled WGS sequence"/>
</dbReference>
<dbReference type="InterPro" id="IPR005226">
    <property type="entry name" value="UPF0014_fam"/>
</dbReference>
<reference evidence="7 8" key="1">
    <citation type="journal article" date="2012" name="Science">
        <title>The Paleozoic origin of enzymatic lignin decomposition reconstructed from 31 fungal genomes.</title>
        <authorList>
            <person name="Floudas D."/>
            <person name="Binder M."/>
            <person name="Riley R."/>
            <person name="Barry K."/>
            <person name="Blanchette R.A."/>
            <person name="Henrissat B."/>
            <person name="Martinez A.T."/>
            <person name="Otillar R."/>
            <person name="Spatafora J.W."/>
            <person name="Yadav J.S."/>
            <person name="Aerts A."/>
            <person name="Benoit I."/>
            <person name="Boyd A."/>
            <person name="Carlson A."/>
            <person name="Copeland A."/>
            <person name="Coutinho P.M."/>
            <person name="de Vries R.P."/>
            <person name="Ferreira P."/>
            <person name="Findley K."/>
            <person name="Foster B."/>
            <person name="Gaskell J."/>
            <person name="Glotzer D."/>
            <person name="Gorecki P."/>
            <person name="Heitman J."/>
            <person name="Hesse C."/>
            <person name="Hori C."/>
            <person name="Igarashi K."/>
            <person name="Jurgens J.A."/>
            <person name="Kallen N."/>
            <person name="Kersten P."/>
            <person name="Kohler A."/>
            <person name="Kuees U."/>
            <person name="Kumar T.K.A."/>
            <person name="Kuo A."/>
            <person name="LaButti K."/>
            <person name="Larrondo L.F."/>
            <person name="Lindquist E."/>
            <person name="Ling A."/>
            <person name="Lombard V."/>
            <person name="Lucas S."/>
            <person name="Lundell T."/>
            <person name="Martin R."/>
            <person name="McLaughlin D.J."/>
            <person name="Morgenstern I."/>
            <person name="Morin E."/>
            <person name="Murat C."/>
            <person name="Nagy L.G."/>
            <person name="Nolan M."/>
            <person name="Ohm R.A."/>
            <person name="Patyshakuliyeva A."/>
            <person name="Rokas A."/>
            <person name="Ruiz-Duenas F.J."/>
            <person name="Sabat G."/>
            <person name="Salamov A."/>
            <person name="Samejima M."/>
            <person name="Schmutz J."/>
            <person name="Slot J.C."/>
            <person name="St John F."/>
            <person name="Stenlid J."/>
            <person name="Sun H."/>
            <person name="Sun S."/>
            <person name="Syed K."/>
            <person name="Tsang A."/>
            <person name="Wiebenga A."/>
            <person name="Young D."/>
            <person name="Pisabarro A."/>
            <person name="Eastwood D.C."/>
            <person name="Martin F."/>
            <person name="Cullen D."/>
            <person name="Grigoriev I.V."/>
            <person name="Hibbett D.S."/>
        </authorList>
    </citation>
    <scope>NUCLEOTIDE SEQUENCE [LARGE SCALE GENOMIC DNA]</scope>
    <source>
        <strain evidence="7 8">MD-104</strain>
    </source>
</reference>
<gene>
    <name evidence="7" type="ORF">WOLCODRAFT_167442</name>
</gene>
<dbReference type="GO" id="GO:0005886">
    <property type="term" value="C:plasma membrane"/>
    <property type="evidence" value="ECO:0007669"/>
    <property type="project" value="TreeGrafter"/>
</dbReference>
<evidence type="ECO:0000256" key="2">
    <source>
        <dbReference type="ARBA" id="ARBA00005268"/>
    </source>
</evidence>
<evidence type="ECO:0000256" key="5">
    <source>
        <dbReference type="ARBA" id="ARBA00023136"/>
    </source>
</evidence>
<dbReference type="OMA" id="CSGHIDA"/>
<dbReference type="PANTHER" id="PTHR30028">
    <property type="entry name" value="UPF0014 INNER MEMBRANE PROTEIN YBBM-RELATED"/>
    <property type="match status" value="1"/>
</dbReference>
<keyword evidence="5 6" id="KW-0472">Membrane</keyword>
<dbReference type="AlphaFoldDB" id="A0A2H3J550"/>
<accession>A0A2H3J550</accession>
<dbReference type="Pfam" id="PF03649">
    <property type="entry name" value="UPF0014"/>
    <property type="match status" value="1"/>
</dbReference>
<keyword evidence="8" id="KW-1185">Reference proteome</keyword>
<evidence type="ECO:0000313" key="8">
    <source>
        <dbReference type="Proteomes" id="UP000218811"/>
    </source>
</evidence>
<evidence type="ECO:0000256" key="4">
    <source>
        <dbReference type="ARBA" id="ARBA00022989"/>
    </source>
</evidence>
<organism evidence="7 8">
    <name type="scientific">Wolfiporia cocos (strain MD-104)</name>
    <name type="common">Brown rot fungus</name>
    <dbReference type="NCBI Taxonomy" id="742152"/>
    <lineage>
        <taxon>Eukaryota</taxon>
        <taxon>Fungi</taxon>
        <taxon>Dikarya</taxon>
        <taxon>Basidiomycota</taxon>
        <taxon>Agaricomycotina</taxon>
        <taxon>Agaricomycetes</taxon>
        <taxon>Polyporales</taxon>
        <taxon>Phaeolaceae</taxon>
        <taxon>Wolfiporia</taxon>
    </lineage>
</organism>
<comment type="similarity">
    <text evidence="2">Belongs to the UPF0014 family.</text>
</comment>
<evidence type="ECO:0000256" key="6">
    <source>
        <dbReference type="SAM" id="Phobius"/>
    </source>
</evidence>
<feature type="transmembrane region" description="Helical" evidence="6">
    <location>
        <begin position="35"/>
        <end position="61"/>
    </location>
</feature>
<dbReference type="EMBL" id="KB467920">
    <property type="protein sequence ID" value="PCH37360.1"/>
    <property type="molecule type" value="Genomic_DNA"/>
</dbReference>
<sequence>MSTSLNVLGIIAIPGMMTGAILGDSSVEQATWLQMVIMFMISSCTALSSIVTTCLVLAVVVDNEHRVCSGHIDARAAGLSSASPST</sequence>